<feature type="transmembrane region" description="Helical" evidence="7">
    <location>
        <begin position="833"/>
        <end position="855"/>
    </location>
</feature>
<evidence type="ECO:0000313" key="10">
    <source>
        <dbReference type="RefSeq" id="XP_017303944.1"/>
    </source>
</evidence>
<dbReference type="GO" id="GO:0005524">
    <property type="term" value="F:ATP binding"/>
    <property type="evidence" value="ECO:0007669"/>
    <property type="project" value="UniProtKB-KW"/>
</dbReference>
<feature type="non-terminal residue" evidence="10">
    <location>
        <position position="1"/>
    </location>
</feature>
<dbReference type="STRING" id="121845.A0A1S4EP52"/>
<feature type="transmembrane region" description="Helical" evidence="7">
    <location>
        <begin position="904"/>
        <end position="926"/>
    </location>
</feature>
<evidence type="ECO:0000256" key="4">
    <source>
        <dbReference type="ARBA" id="ARBA00022840"/>
    </source>
</evidence>
<dbReference type="InterPro" id="IPR027417">
    <property type="entry name" value="P-loop_NTPase"/>
</dbReference>
<evidence type="ECO:0000256" key="3">
    <source>
        <dbReference type="ARBA" id="ARBA00022741"/>
    </source>
</evidence>
<dbReference type="GO" id="GO:0016887">
    <property type="term" value="F:ATP hydrolysis activity"/>
    <property type="evidence" value="ECO:0007669"/>
    <property type="project" value="InterPro"/>
</dbReference>
<evidence type="ECO:0000313" key="9">
    <source>
        <dbReference type="Proteomes" id="UP000079169"/>
    </source>
</evidence>
<feature type="transmembrane region" description="Helical" evidence="7">
    <location>
        <begin position="979"/>
        <end position="1003"/>
    </location>
</feature>
<evidence type="ECO:0000256" key="6">
    <source>
        <dbReference type="ARBA" id="ARBA00023136"/>
    </source>
</evidence>
<evidence type="ECO:0000259" key="8">
    <source>
        <dbReference type="PROSITE" id="PS50893"/>
    </source>
</evidence>
<keyword evidence="6 7" id="KW-0472">Membrane</keyword>
<dbReference type="RefSeq" id="XP_017303944.1">
    <property type="nucleotide sequence ID" value="XM_017448455.2"/>
</dbReference>
<dbReference type="PROSITE" id="PS50893">
    <property type="entry name" value="ABC_TRANSPORTER_2"/>
    <property type="match status" value="1"/>
</dbReference>
<dbReference type="InterPro" id="IPR013525">
    <property type="entry name" value="ABC2_TM"/>
</dbReference>
<dbReference type="KEGG" id="dci:103520270"/>
<keyword evidence="3" id="KW-0547">Nucleotide-binding</keyword>
<comment type="subcellular location">
    <subcellularLocation>
        <location evidence="1">Membrane</location>
        <topology evidence="1">Multi-pass membrane protein</topology>
    </subcellularLocation>
</comment>
<evidence type="ECO:0000256" key="5">
    <source>
        <dbReference type="ARBA" id="ARBA00022989"/>
    </source>
</evidence>
<feature type="transmembrane region" description="Helical" evidence="7">
    <location>
        <begin position="775"/>
        <end position="796"/>
    </location>
</feature>
<dbReference type="Gene3D" id="3.40.50.300">
    <property type="entry name" value="P-loop containing nucleotide triphosphate hydrolases"/>
    <property type="match status" value="1"/>
</dbReference>
<reference evidence="10" key="1">
    <citation type="submission" date="2025-08" db="UniProtKB">
        <authorList>
            <consortium name="RefSeq"/>
        </authorList>
    </citation>
    <scope>IDENTIFICATION</scope>
</reference>
<dbReference type="CDD" id="cd03230">
    <property type="entry name" value="ABC_DR_subfamily_A"/>
    <property type="match status" value="1"/>
</dbReference>
<feature type="transmembrane region" description="Helical" evidence="7">
    <location>
        <begin position="1075"/>
        <end position="1094"/>
    </location>
</feature>
<keyword evidence="5 7" id="KW-1133">Transmembrane helix</keyword>
<dbReference type="Proteomes" id="UP000079169">
    <property type="component" value="Unplaced"/>
</dbReference>
<dbReference type="GeneID" id="103520270"/>
<feature type="transmembrane region" description="Helical" evidence="7">
    <location>
        <begin position="947"/>
        <end position="973"/>
    </location>
</feature>
<proteinExistence type="predicted"/>
<dbReference type="Pfam" id="PF11715">
    <property type="entry name" value="Beta-prop_Nup120_160"/>
    <property type="match status" value="1"/>
</dbReference>
<feature type="domain" description="ABC transporter" evidence="8">
    <location>
        <begin position="1"/>
        <end position="193"/>
    </location>
</feature>
<dbReference type="PaxDb" id="121845-A0A1S4EP52"/>
<feature type="transmembrane region" description="Helical" evidence="7">
    <location>
        <begin position="1010"/>
        <end position="1032"/>
    </location>
</feature>
<dbReference type="PANTHER" id="PTHR43038:SF3">
    <property type="entry name" value="ABC TRANSPORTER G FAMILY MEMBER 20 ISOFORM X1"/>
    <property type="match status" value="1"/>
</dbReference>
<evidence type="ECO:0000256" key="2">
    <source>
        <dbReference type="ARBA" id="ARBA00022692"/>
    </source>
</evidence>
<feature type="transmembrane region" description="Helical" evidence="7">
    <location>
        <begin position="867"/>
        <end position="892"/>
    </location>
</feature>
<sequence length="1105" mass="123670">YGLLGPSGCGKTTLLSCIVGRMRLDYGSIKLSATTRRELGYMPQDLNLHLRLSIWETLKFYGYLFGMEIDEIRKRADELIKFLQLPPEGRMVQDLSGGQQRRTSLAVALLHNPDLLILDEPTVGLDPVLSKSIWDRLVEMTENGKTVMITTHYIEEARQAHIIGLMREGVLLAEESPASLMARRNVDSLETAFLQLSQLQEHNSKKAIEPKAYPVGPRPPVTLADNTWFLPSRFKAQVMKNLYLLKREHIFVAFVFLLPIVQMTLFNTAIGQDPKNLPFGVVSYDTPNGFADCRPDAYHGCLLDSSYNYSITCKYREHLLKKDFAVKEFRSLEEARSNVWHNNIWGVIFFNQNFTKALGERIDKRNRLDDETLEMSIMDAWIDLSSEHNMAVQKTFIKKEVLCDCIVNDGWKEITFNSSGTPSIQDIKIPQRTGGLNISNHSNRFIFWKTRGNILELVEHSLDVNVAGNQLRYKFEDSPVLGDSYLRGREDSISAIIPTGNILELVEHSLDVNVAGNQLRYKFEDSPVLGDSISMYETKQNIVLLVATISSVHKIKFPRPKVISTRHEYVNSIFADPGAAESINNPASYHIINTASTLPYTGASYLTPEREAIFALALQSGSVAIVKINPNTEKAARVFDIKNDSFFGGLNFFSTKSRGLSQDGSILGMVVKYVKKSLYFVTLSFDGQLKCWNSEMSLVGTCDALNYCKTRNLGIQSHLIRKPAADLDPSLWIYFCLEGGNSCFMQFEVSQRGTIDFRRKATDLPHLISTQMDQLIDFLVLNNLNILSLIVMYGFFDNPMIGNYATVFIVLNLLGFGGMFFGVTFSEMTGSMLVVQFVVMLIQNILSLIVMYGFFDNPMIGNYATVFIVLNLLGFGGMFFGILIGVGCNTYYMAAYVGTASNLMLVFICVRCAFYLPTILTASLMITEKMGGLIERIMVAGVTFSEMTGSMLVVQFVVMLIQNILSLIVMYGFFDNPMIGNYATVFIVLNLLGFGGMFFGILIGVGCNTYYMAAYVGTASNLMLVFICGLAWPVEGAHYLLKSVSWMFPLTLTTQGLRGMTARGWPLMHPTVLEGVASIVVWIGLFVLICIVLIKTEKGSWVSAK</sequence>
<name>A0A1S4EP52_DIACI</name>
<dbReference type="SUPFAM" id="SSF52540">
    <property type="entry name" value="P-loop containing nucleoside triphosphate hydrolases"/>
    <property type="match status" value="1"/>
</dbReference>
<evidence type="ECO:0000256" key="1">
    <source>
        <dbReference type="ARBA" id="ARBA00004141"/>
    </source>
</evidence>
<organism evidence="9 10">
    <name type="scientific">Diaphorina citri</name>
    <name type="common">Asian citrus psyllid</name>
    <dbReference type="NCBI Taxonomy" id="121845"/>
    <lineage>
        <taxon>Eukaryota</taxon>
        <taxon>Metazoa</taxon>
        <taxon>Ecdysozoa</taxon>
        <taxon>Arthropoda</taxon>
        <taxon>Hexapoda</taxon>
        <taxon>Insecta</taxon>
        <taxon>Pterygota</taxon>
        <taxon>Neoptera</taxon>
        <taxon>Paraneoptera</taxon>
        <taxon>Hemiptera</taxon>
        <taxon>Sternorrhyncha</taxon>
        <taxon>Psylloidea</taxon>
        <taxon>Psyllidae</taxon>
        <taxon>Diaphorininae</taxon>
        <taxon>Diaphorina</taxon>
    </lineage>
</organism>
<dbReference type="GO" id="GO:0016020">
    <property type="term" value="C:membrane"/>
    <property type="evidence" value="ECO:0007669"/>
    <property type="project" value="UniProtKB-SubCell"/>
</dbReference>
<keyword evidence="2 7" id="KW-0812">Transmembrane</keyword>
<dbReference type="Pfam" id="PF01061">
    <property type="entry name" value="ABC2_membrane"/>
    <property type="match status" value="1"/>
</dbReference>
<dbReference type="InterPro" id="IPR003593">
    <property type="entry name" value="AAA+_ATPase"/>
</dbReference>
<dbReference type="PANTHER" id="PTHR43038">
    <property type="entry name" value="ATP-BINDING CASSETTE, SUB-FAMILY H, MEMBER 1"/>
    <property type="match status" value="1"/>
</dbReference>
<dbReference type="InterPro" id="IPR059141">
    <property type="entry name" value="Beta-prop_Nup120_160"/>
</dbReference>
<dbReference type="Pfam" id="PF00005">
    <property type="entry name" value="ABC_tran"/>
    <property type="match status" value="1"/>
</dbReference>
<dbReference type="SMART" id="SM00382">
    <property type="entry name" value="AAA"/>
    <property type="match status" value="1"/>
</dbReference>
<keyword evidence="4" id="KW-0067">ATP-binding</keyword>
<feature type="transmembrane region" description="Helical" evidence="7">
    <location>
        <begin position="803"/>
        <end position="821"/>
    </location>
</feature>
<dbReference type="GO" id="GO:0140359">
    <property type="term" value="F:ABC-type transporter activity"/>
    <property type="evidence" value="ECO:0007669"/>
    <property type="project" value="InterPro"/>
</dbReference>
<accession>A0A1S4EP52</accession>
<evidence type="ECO:0000256" key="7">
    <source>
        <dbReference type="SAM" id="Phobius"/>
    </source>
</evidence>
<dbReference type="AlphaFoldDB" id="A0A1S4EP52"/>
<gene>
    <name evidence="10" type="primary">LOC103520270</name>
</gene>
<protein>
    <submittedName>
        <fullName evidence="10">Uncharacterized protein LOC103520270</fullName>
    </submittedName>
</protein>
<dbReference type="InterPro" id="IPR003439">
    <property type="entry name" value="ABC_transporter-like_ATP-bd"/>
</dbReference>
<keyword evidence="9" id="KW-1185">Reference proteome</keyword>